<evidence type="ECO:0000256" key="2">
    <source>
        <dbReference type="ARBA" id="ARBA00006727"/>
    </source>
</evidence>
<feature type="transmembrane region" description="Helical" evidence="3">
    <location>
        <begin position="228"/>
        <end position="247"/>
    </location>
</feature>
<keyword evidence="3" id="KW-0472">Membrane</keyword>
<proteinExistence type="inferred from homology"/>
<evidence type="ECO:0000259" key="4">
    <source>
        <dbReference type="PROSITE" id="PS50850"/>
    </source>
</evidence>
<comment type="similarity">
    <text evidence="2">Belongs to the major facilitator superfamily. Monocarboxylate porter (TC 2.A.1.13) family.</text>
</comment>
<dbReference type="PROSITE" id="PS50850">
    <property type="entry name" value="MFS"/>
    <property type="match status" value="1"/>
</dbReference>
<dbReference type="EMBL" id="ML995484">
    <property type="protein sequence ID" value="KAF2142313.1"/>
    <property type="molecule type" value="Genomic_DNA"/>
</dbReference>
<dbReference type="InterPro" id="IPR050327">
    <property type="entry name" value="Proton-linked_MCT"/>
</dbReference>
<evidence type="ECO:0000256" key="3">
    <source>
        <dbReference type="SAM" id="Phobius"/>
    </source>
</evidence>
<feature type="transmembrane region" description="Helical" evidence="3">
    <location>
        <begin position="118"/>
        <end position="137"/>
    </location>
</feature>
<dbReference type="Gene3D" id="1.20.1250.20">
    <property type="entry name" value="MFS general substrate transporter like domains"/>
    <property type="match status" value="2"/>
</dbReference>
<organism evidence="5 6">
    <name type="scientific">Aplosporella prunicola CBS 121167</name>
    <dbReference type="NCBI Taxonomy" id="1176127"/>
    <lineage>
        <taxon>Eukaryota</taxon>
        <taxon>Fungi</taxon>
        <taxon>Dikarya</taxon>
        <taxon>Ascomycota</taxon>
        <taxon>Pezizomycotina</taxon>
        <taxon>Dothideomycetes</taxon>
        <taxon>Dothideomycetes incertae sedis</taxon>
        <taxon>Botryosphaeriales</taxon>
        <taxon>Aplosporellaceae</taxon>
        <taxon>Aplosporella</taxon>
    </lineage>
</organism>
<name>A0A6A6BFY7_9PEZI</name>
<evidence type="ECO:0000256" key="1">
    <source>
        <dbReference type="ARBA" id="ARBA00004141"/>
    </source>
</evidence>
<evidence type="ECO:0000313" key="6">
    <source>
        <dbReference type="Proteomes" id="UP000799438"/>
    </source>
</evidence>
<dbReference type="Pfam" id="PF07690">
    <property type="entry name" value="MFS_1"/>
    <property type="match status" value="1"/>
</dbReference>
<reference evidence="5" key="1">
    <citation type="journal article" date="2020" name="Stud. Mycol.">
        <title>101 Dothideomycetes genomes: a test case for predicting lifestyles and emergence of pathogens.</title>
        <authorList>
            <person name="Haridas S."/>
            <person name="Albert R."/>
            <person name="Binder M."/>
            <person name="Bloem J."/>
            <person name="Labutti K."/>
            <person name="Salamov A."/>
            <person name="Andreopoulos B."/>
            <person name="Baker S."/>
            <person name="Barry K."/>
            <person name="Bills G."/>
            <person name="Bluhm B."/>
            <person name="Cannon C."/>
            <person name="Castanera R."/>
            <person name="Culley D."/>
            <person name="Daum C."/>
            <person name="Ezra D."/>
            <person name="Gonzalez J."/>
            <person name="Henrissat B."/>
            <person name="Kuo A."/>
            <person name="Liang C."/>
            <person name="Lipzen A."/>
            <person name="Lutzoni F."/>
            <person name="Magnuson J."/>
            <person name="Mondo S."/>
            <person name="Nolan M."/>
            <person name="Ohm R."/>
            <person name="Pangilinan J."/>
            <person name="Park H.-J."/>
            <person name="Ramirez L."/>
            <person name="Alfaro M."/>
            <person name="Sun H."/>
            <person name="Tritt A."/>
            <person name="Yoshinaga Y."/>
            <person name="Zwiers L.-H."/>
            <person name="Turgeon B."/>
            <person name="Goodwin S."/>
            <person name="Spatafora J."/>
            <person name="Crous P."/>
            <person name="Grigoriev I."/>
        </authorList>
    </citation>
    <scope>NUCLEOTIDE SEQUENCE</scope>
    <source>
        <strain evidence="5">CBS 121167</strain>
    </source>
</reference>
<keyword evidence="3" id="KW-1133">Transmembrane helix</keyword>
<dbReference type="GO" id="GO:0022857">
    <property type="term" value="F:transmembrane transporter activity"/>
    <property type="evidence" value="ECO:0007669"/>
    <property type="project" value="InterPro"/>
</dbReference>
<dbReference type="OrthoDB" id="410267at2759"/>
<feature type="transmembrane region" description="Helical" evidence="3">
    <location>
        <begin position="259"/>
        <end position="278"/>
    </location>
</feature>
<dbReference type="InterPro" id="IPR036259">
    <property type="entry name" value="MFS_trans_sf"/>
</dbReference>
<feature type="domain" description="Major facilitator superfamily (MFS) profile" evidence="4">
    <location>
        <begin position="1"/>
        <end position="390"/>
    </location>
</feature>
<feature type="transmembrane region" description="Helical" evidence="3">
    <location>
        <begin position="149"/>
        <end position="169"/>
    </location>
</feature>
<feature type="transmembrane region" description="Helical" evidence="3">
    <location>
        <begin position="60"/>
        <end position="78"/>
    </location>
</feature>
<keyword evidence="3" id="KW-0812">Transmembrane</keyword>
<dbReference type="PANTHER" id="PTHR11360:SF177">
    <property type="entry name" value="RIBOFLAVIN TRANSPORTER MCH5"/>
    <property type="match status" value="1"/>
</dbReference>
<dbReference type="AlphaFoldDB" id="A0A6A6BFY7"/>
<keyword evidence="6" id="KW-1185">Reference proteome</keyword>
<dbReference type="PANTHER" id="PTHR11360">
    <property type="entry name" value="MONOCARBOXYLATE TRANSPORTER"/>
    <property type="match status" value="1"/>
</dbReference>
<comment type="subcellular location">
    <subcellularLocation>
        <location evidence="1">Membrane</location>
        <topology evidence="1">Multi-pass membrane protein</topology>
    </subcellularLocation>
</comment>
<feature type="transmembrane region" description="Helical" evidence="3">
    <location>
        <begin position="331"/>
        <end position="354"/>
    </location>
</feature>
<dbReference type="Proteomes" id="UP000799438">
    <property type="component" value="Unassembled WGS sequence"/>
</dbReference>
<dbReference type="SUPFAM" id="SSF103473">
    <property type="entry name" value="MFS general substrate transporter"/>
    <property type="match status" value="1"/>
</dbReference>
<accession>A0A6A6BFY7</accession>
<feature type="transmembrane region" description="Helical" evidence="3">
    <location>
        <begin position="31"/>
        <end position="53"/>
    </location>
</feature>
<gene>
    <name evidence="5" type="ORF">K452DRAFT_248933</name>
</gene>
<evidence type="ECO:0000313" key="5">
    <source>
        <dbReference type="EMBL" id="KAF2142313.1"/>
    </source>
</evidence>
<dbReference type="RefSeq" id="XP_033398025.1">
    <property type="nucleotide sequence ID" value="XM_033538119.1"/>
</dbReference>
<feature type="transmembrane region" description="Helical" evidence="3">
    <location>
        <begin position="190"/>
        <end position="208"/>
    </location>
</feature>
<dbReference type="InterPro" id="IPR011701">
    <property type="entry name" value="MFS"/>
</dbReference>
<dbReference type="GO" id="GO:0016020">
    <property type="term" value="C:membrane"/>
    <property type="evidence" value="ECO:0007669"/>
    <property type="project" value="UniProtKB-SubCell"/>
</dbReference>
<protein>
    <recommendedName>
        <fullName evidence="4">Major facilitator superfamily (MFS) profile domain-containing protein</fullName>
    </recommendedName>
</protein>
<dbReference type="InterPro" id="IPR020846">
    <property type="entry name" value="MFS_dom"/>
</dbReference>
<feature type="transmembrane region" description="Helical" evidence="3">
    <location>
        <begin position="298"/>
        <end position="319"/>
    </location>
</feature>
<feature type="transmembrane region" description="Helical" evidence="3">
    <location>
        <begin position="360"/>
        <end position="385"/>
    </location>
</feature>
<sequence length="395" mass="42313">MFVAFGIMNSMGIFQAYIAEHQLSHYDESTIGWIFSTYTFLVFFCGIQVGPIFDAYGPKLLVLAGNILLVATMFLLGLCKEYYQFIIVFGILGGAGTSLLYTPSIASVGHFFSRRRGLATGIAAGGGSIGGIAFSLMLQSLLPRLGFAWSTRILGFVFIFLGGIAQLLIHPQLPPRPGASILPDFKIFKDPAFAILTAGVCFVEWGLFTPLTYIPSFASSTGAFDTAFAYQLIAILNAGSSIGRWGAGYASDRIGRFNCLTITLLLCFTITIGVWLPATLLAPSTDNTALVSIKALTVTYSLLFGIASGANISLTPVCVGQLCETRRYGCFYATCYTVVSMWTLPGIPIAGALLEKSKGRYWSVASFTAAAYACAVVGILSARVLKVGWKVGVKF</sequence>
<dbReference type="GeneID" id="54295615"/>
<feature type="transmembrane region" description="Helical" evidence="3">
    <location>
        <begin position="84"/>
        <end position="106"/>
    </location>
</feature>